<dbReference type="PROSITE" id="PS50088">
    <property type="entry name" value="ANK_REPEAT"/>
    <property type="match status" value="1"/>
</dbReference>
<evidence type="ECO:0000313" key="5">
    <source>
        <dbReference type="Proteomes" id="UP000076584"/>
    </source>
</evidence>
<reference evidence="4 5" key="1">
    <citation type="submission" date="2015-06" db="EMBL/GenBank/DDBJ databases">
        <title>Survival trade-offs in plant roots during colonization by closely related pathogenic and mutualistic fungi.</title>
        <authorList>
            <person name="Hacquard S."/>
            <person name="Kracher B."/>
            <person name="Hiruma K."/>
            <person name="Weinman A."/>
            <person name="Muench P."/>
            <person name="Garrido Oter R."/>
            <person name="Ver Loren van Themaat E."/>
            <person name="Dallerey J.-F."/>
            <person name="Damm U."/>
            <person name="Henrissat B."/>
            <person name="Lespinet O."/>
            <person name="Thon M."/>
            <person name="Kemen E."/>
            <person name="McHardy A.C."/>
            <person name="Schulze-Lefert P."/>
            <person name="O'Connell R.J."/>
        </authorList>
    </citation>
    <scope>NUCLEOTIDE SEQUENCE [LARGE SCALE GENOMIC DNA]</scope>
    <source>
        <strain evidence="4 5">MAFF 238704</strain>
    </source>
</reference>
<dbReference type="AlphaFoldDB" id="A0A166ZPQ5"/>
<dbReference type="PROSITE" id="PS50297">
    <property type="entry name" value="ANK_REP_REGION"/>
    <property type="match status" value="1"/>
</dbReference>
<dbReference type="SMART" id="SM00248">
    <property type="entry name" value="ANK"/>
    <property type="match status" value="5"/>
</dbReference>
<dbReference type="Gene3D" id="1.25.40.20">
    <property type="entry name" value="Ankyrin repeat-containing domain"/>
    <property type="match status" value="1"/>
</dbReference>
<dbReference type="EMBL" id="LFIW01002127">
    <property type="protein sequence ID" value="KZL79196.1"/>
    <property type="molecule type" value="Genomic_DNA"/>
</dbReference>
<dbReference type="InterPro" id="IPR036770">
    <property type="entry name" value="Ankyrin_rpt-contain_sf"/>
</dbReference>
<organism evidence="4 5">
    <name type="scientific">Colletotrichum incanum</name>
    <name type="common">Soybean anthracnose fungus</name>
    <dbReference type="NCBI Taxonomy" id="1573173"/>
    <lineage>
        <taxon>Eukaryota</taxon>
        <taxon>Fungi</taxon>
        <taxon>Dikarya</taxon>
        <taxon>Ascomycota</taxon>
        <taxon>Pezizomycotina</taxon>
        <taxon>Sordariomycetes</taxon>
        <taxon>Hypocreomycetidae</taxon>
        <taxon>Glomerellales</taxon>
        <taxon>Glomerellaceae</taxon>
        <taxon>Colletotrichum</taxon>
        <taxon>Colletotrichum spaethianum species complex</taxon>
    </lineage>
</organism>
<keyword evidence="5" id="KW-1185">Reference proteome</keyword>
<proteinExistence type="predicted"/>
<keyword evidence="1" id="KW-0677">Repeat</keyword>
<keyword evidence="2 3" id="KW-0040">ANK repeat</keyword>
<sequence length="376" mass="41493">MSAIGDIRLTAGILLDSGADAGARTTAVGSHRFDNSPDEAGSTPFQVTLDCGNIVMIRRLIDPPHGVAKCLAWGTSPKSSPSYRVLSGDFFKVQGEKSLVVALNRIQIQDEDSSGLNIIGNSFFKDPKKPTDPAVLDDITDLKNLTVSCKSLYSLLLPVLYGRSGIEDDWYALRWASARMSITIKNVSTGHFWSSRDTETGDIQRRHASSGSAIWRVLNHKNHGVVKYPLSRNADINLEDYNWIAPLHVVSRYGVRRCSMVELLLNYGADVTKTGPQGWTPLHLTCWRPRWTSVAVDPRLFGRRSRQSGDHEAMRPVARMLIEAGADLKAQMNSSGSCGSPEPPRSGLTPLELALRCQNDTMVKFLREQECKSLNI</sequence>
<dbReference type="PANTHER" id="PTHR24126:SF14">
    <property type="entry name" value="ANK_REP_REGION DOMAIN-CONTAINING PROTEIN"/>
    <property type="match status" value="1"/>
</dbReference>
<evidence type="ECO:0000256" key="3">
    <source>
        <dbReference type="PROSITE-ProRule" id="PRU00023"/>
    </source>
</evidence>
<evidence type="ECO:0000313" key="4">
    <source>
        <dbReference type="EMBL" id="KZL79196.1"/>
    </source>
</evidence>
<dbReference type="STRING" id="1573173.A0A166ZPQ5"/>
<name>A0A166ZPQ5_COLIC</name>
<evidence type="ECO:0000256" key="2">
    <source>
        <dbReference type="ARBA" id="ARBA00023043"/>
    </source>
</evidence>
<dbReference type="SUPFAM" id="SSF48403">
    <property type="entry name" value="Ankyrin repeat"/>
    <property type="match status" value="1"/>
</dbReference>
<evidence type="ECO:0000256" key="1">
    <source>
        <dbReference type="ARBA" id="ARBA00022737"/>
    </source>
</evidence>
<accession>A0A166ZPQ5</accession>
<comment type="caution">
    <text evidence="4">The sequence shown here is derived from an EMBL/GenBank/DDBJ whole genome shotgun (WGS) entry which is preliminary data.</text>
</comment>
<gene>
    <name evidence="4" type="ORF">CI238_04313</name>
</gene>
<feature type="repeat" description="ANK" evidence="3">
    <location>
        <begin position="242"/>
        <end position="276"/>
    </location>
</feature>
<dbReference type="Proteomes" id="UP000076584">
    <property type="component" value="Unassembled WGS sequence"/>
</dbReference>
<protein>
    <submittedName>
        <fullName evidence="4">Wd repeat domain-containing protein</fullName>
    </submittedName>
</protein>
<dbReference type="InterPro" id="IPR002110">
    <property type="entry name" value="Ankyrin_rpt"/>
</dbReference>
<dbReference type="PANTHER" id="PTHR24126">
    <property type="entry name" value="ANKYRIN REPEAT, PH AND SEC7 DOMAIN CONTAINING PROTEIN SECG-RELATED"/>
    <property type="match status" value="1"/>
</dbReference>